<proteinExistence type="predicted"/>
<dbReference type="Pfam" id="PF10935">
    <property type="entry name" value="DUF2637"/>
    <property type="match status" value="1"/>
</dbReference>
<dbReference type="InterPro" id="IPR001387">
    <property type="entry name" value="Cro/C1-type_HTH"/>
</dbReference>
<dbReference type="InterPro" id="IPR010982">
    <property type="entry name" value="Lambda_DNA-bd_dom_sf"/>
</dbReference>
<organism evidence="3 4">
    <name type="scientific">Luteolibacter soli</name>
    <dbReference type="NCBI Taxonomy" id="3135280"/>
    <lineage>
        <taxon>Bacteria</taxon>
        <taxon>Pseudomonadati</taxon>
        <taxon>Verrucomicrobiota</taxon>
        <taxon>Verrucomicrobiia</taxon>
        <taxon>Verrucomicrobiales</taxon>
        <taxon>Verrucomicrobiaceae</taxon>
        <taxon>Luteolibacter</taxon>
    </lineage>
</organism>
<dbReference type="Gene3D" id="1.10.260.40">
    <property type="entry name" value="lambda repressor-like DNA-binding domains"/>
    <property type="match status" value="1"/>
</dbReference>
<dbReference type="Pfam" id="PF13384">
    <property type="entry name" value="HTH_23"/>
    <property type="match status" value="1"/>
</dbReference>
<feature type="transmembrane region" description="Helical" evidence="1">
    <location>
        <begin position="116"/>
        <end position="133"/>
    </location>
</feature>
<evidence type="ECO:0000313" key="4">
    <source>
        <dbReference type="Proteomes" id="UP001371305"/>
    </source>
</evidence>
<comment type="caution">
    <text evidence="3">The sequence shown here is derived from an EMBL/GenBank/DDBJ whole genome shotgun (WGS) entry which is preliminary data.</text>
</comment>
<keyword evidence="4" id="KW-1185">Reference proteome</keyword>
<feature type="transmembrane region" description="Helical" evidence="1">
    <location>
        <begin position="91"/>
        <end position="110"/>
    </location>
</feature>
<keyword evidence="1" id="KW-0812">Transmembrane</keyword>
<feature type="transmembrane region" description="Helical" evidence="1">
    <location>
        <begin position="60"/>
        <end position="79"/>
    </location>
</feature>
<dbReference type="EMBL" id="JBBUKT010000018">
    <property type="protein sequence ID" value="MEK7954317.1"/>
    <property type="molecule type" value="Genomic_DNA"/>
</dbReference>
<evidence type="ECO:0000256" key="1">
    <source>
        <dbReference type="SAM" id="Phobius"/>
    </source>
</evidence>
<protein>
    <submittedName>
        <fullName evidence="3">DUF2637 domain-containing protein</fullName>
    </submittedName>
</protein>
<evidence type="ECO:0000313" key="3">
    <source>
        <dbReference type="EMBL" id="MEK7954317.1"/>
    </source>
</evidence>
<dbReference type="InterPro" id="IPR021235">
    <property type="entry name" value="DUF2637"/>
</dbReference>
<feature type="domain" description="HTH cro/C1-type" evidence="2">
    <location>
        <begin position="185"/>
        <end position="207"/>
    </location>
</feature>
<dbReference type="SUPFAM" id="SSF46689">
    <property type="entry name" value="Homeodomain-like"/>
    <property type="match status" value="1"/>
</dbReference>
<dbReference type="InterPro" id="IPR009057">
    <property type="entry name" value="Homeodomain-like_sf"/>
</dbReference>
<dbReference type="RefSeq" id="WP_341408085.1">
    <property type="nucleotide sequence ID" value="NZ_JBBUKT010000018.1"/>
</dbReference>
<keyword evidence="1" id="KW-1133">Transmembrane helix</keyword>
<sequence length="215" mass="22372">MRDSLETTPAAVPSKLRTVDIVGRLTAILVALLGIASFALSFGALRDLAVRTGALPPQSAWLFPILVDGAAIIFSLSAFRASAVGAERDRRWHFSLVVAISLCSVCFNVAHAEKGLVPSAIAAAPPILLFLAFESLLRQLGPEPPAAPAKRQPQSKVLPLAPKALPVASNTEAGTKRAKALELAKEGLSQAAVARQLGVSAATVSRWLGKASKAA</sequence>
<keyword evidence="1" id="KW-0472">Membrane</keyword>
<accession>A0ABU9B4X9</accession>
<reference evidence="3 4" key="1">
    <citation type="submission" date="2024-04" db="EMBL/GenBank/DDBJ databases">
        <title>Luteolibacter sp. isolated from soil.</title>
        <authorList>
            <person name="An J."/>
        </authorList>
    </citation>
    <scope>NUCLEOTIDE SEQUENCE [LARGE SCALE GENOMIC DNA]</scope>
    <source>
        <strain evidence="3 4">Y139</strain>
    </source>
</reference>
<evidence type="ECO:0000259" key="2">
    <source>
        <dbReference type="PROSITE" id="PS50943"/>
    </source>
</evidence>
<name>A0ABU9B4X9_9BACT</name>
<dbReference type="Proteomes" id="UP001371305">
    <property type="component" value="Unassembled WGS sequence"/>
</dbReference>
<dbReference type="PROSITE" id="PS50943">
    <property type="entry name" value="HTH_CROC1"/>
    <property type="match status" value="1"/>
</dbReference>
<gene>
    <name evidence="3" type="ORF">WKV53_27620</name>
</gene>
<feature type="transmembrane region" description="Helical" evidence="1">
    <location>
        <begin position="21"/>
        <end position="40"/>
    </location>
</feature>